<evidence type="ECO:0000313" key="2">
    <source>
        <dbReference type="Proteomes" id="UP000789508"/>
    </source>
</evidence>
<dbReference type="EMBL" id="CAJVPS010005079">
    <property type="protein sequence ID" value="CAG8611062.1"/>
    <property type="molecule type" value="Genomic_DNA"/>
</dbReference>
<evidence type="ECO:0000313" key="1">
    <source>
        <dbReference type="EMBL" id="CAG8611062.1"/>
    </source>
</evidence>
<dbReference type="Proteomes" id="UP000789508">
    <property type="component" value="Unassembled WGS sequence"/>
</dbReference>
<reference evidence="1" key="1">
    <citation type="submission" date="2021-06" db="EMBL/GenBank/DDBJ databases">
        <authorList>
            <person name="Kallberg Y."/>
            <person name="Tangrot J."/>
            <person name="Rosling A."/>
        </authorList>
    </citation>
    <scope>NUCLEOTIDE SEQUENCE</scope>
    <source>
        <strain evidence="1">FL130A</strain>
    </source>
</reference>
<keyword evidence="2" id="KW-1185">Reference proteome</keyword>
<name>A0A9N9CQ39_9GLOM</name>
<accession>A0A9N9CQ39</accession>
<comment type="caution">
    <text evidence="1">The sequence shown here is derived from an EMBL/GenBank/DDBJ whole genome shotgun (WGS) entry which is preliminary data.</text>
</comment>
<protein>
    <submittedName>
        <fullName evidence="1">8927_t:CDS:1</fullName>
    </submittedName>
</protein>
<proteinExistence type="predicted"/>
<dbReference type="OrthoDB" id="2448595at2759"/>
<dbReference type="AlphaFoldDB" id="A0A9N9CQ39"/>
<gene>
    <name evidence="1" type="ORF">ALEPTO_LOCUS8561</name>
</gene>
<organism evidence="1 2">
    <name type="scientific">Ambispora leptoticha</name>
    <dbReference type="NCBI Taxonomy" id="144679"/>
    <lineage>
        <taxon>Eukaryota</taxon>
        <taxon>Fungi</taxon>
        <taxon>Fungi incertae sedis</taxon>
        <taxon>Mucoromycota</taxon>
        <taxon>Glomeromycotina</taxon>
        <taxon>Glomeromycetes</taxon>
        <taxon>Archaeosporales</taxon>
        <taxon>Ambisporaceae</taxon>
        <taxon>Ambispora</taxon>
    </lineage>
</organism>
<sequence>MMIDLDQHPLENDFPWEHGIDVYNTHENRLRLEERPCMCNPSPLGEAAGMAEITHDHKTTQSKPIPTDQAQNT</sequence>